<dbReference type="EMBL" id="HBUF01068681">
    <property type="protein sequence ID" value="CAG6628722.1"/>
    <property type="molecule type" value="Transcribed_RNA"/>
</dbReference>
<dbReference type="AlphaFoldDB" id="A0A8D8QBP3"/>
<name>A0A8D8QBP3_9HEMI</name>
<reference evidence="2" key="1">
    <citation type="submission" date="2021-05" db="EMBL/GenBank/DDBJ databases">
        <authorList>
            <person name="Alioto T."/>
            <person name="Alioto T."/>
            <person name="Gomez Garrido J."/>
        </authorList>
    </citation>
    <scope>NUCLEOTIDE SEQUENCE</scope>
</reference>
<proteinExistence type="predicted"/>
<sequence length="106" mass="12412">MLIRFVLRDMLIRFVLRDMLIRFVYLLFFVLDVGIASLAVSASCLLSNRYVDMVLSDLIFVFSGRKLGMYVTPFFKFVKSALPFPRQFKFSSKLVDFTYVSTIHYV</sequence>
<keyword evidence="1" id="KW-0812">Transmembrane</keyword>
<feature type="transmembrane region" description="Helical" evidence="1">
    <location>
        <begin position="20"/>
        <end position="40"/>
    </location>
</feature>
<keyword evidence="1" id="KW-1133">Transmembrane helix</keyword>
<evidence type="ECO:0000313" key="2">
    <source>
        <dbReference type="EMBL" id="CAG6628721.1"/>
    </source>
</evidence>
<keyword evidence="1" id="KW-0472">Membrane</keyword>
<evidence type="ECO:0000256" key="1">
    <source>
        <dbReference type="SAM" id="Phobius"/>
    </source>
</evidence>
<protein>
    <submittedName>
        <fullName evidence="2">Uncharacterized protein</fullName>
    </submittedName>
</protein>
<accession>A0A8D8QBP3</accession>
<dbReference type="EMBL" id="HBUF01068680">
    <property type="protein sequence ID" value="CAG6628721.1"/>
    <property type="molecule type" value="Transcribed_RNA"/>
</dbReference>
<organism evidence="2">
    <name type="scientific">Cacopsylla melanoneura</name>
    <dbReference type="NCBI Taxonomy" id="428564"/>
    <lineage>
        <taxon>Eukaryota</taxon>
        <taxon>Metazoa</taxon>
        <taxon>Ecdysozoa</taxon>
        <taxon>Arthropoda</taxon>
        <taxon>Hexapoda</taxon>
        <taxon>Insecta</taxon>
        <taxon>Pterygota</taxon>
        <taxon>Neoptera</taxon>
        <taxon>Paraneoptera</taxon>
        <taxon>Hemiptera</taxon>
        <taxon>Sternorrhyncha</taxon>
        <taxon>Psylloidea</taxon>
        <taxon>Psyllidae</taxon>
        <taxon>Psyllinae</taxon>
        <taxon>Cacopsylla</taxon>
    </lineage>
</organism>